<feature type="transmembrane region" description="Helical" evidence="1">
    <location>
        <begin position="180"/>
        <end position="199"/>
    </location>
</feature>
<evidence type="ECO:0000313" key="3">
    <source>
        <dbReference type="EMBL" id="OGY43438.1"/>
    </source>
</evidence>
<feature type="transmembrane region" description="Helical" evidence="1">
    <location>
        <begin position="294"/>
        <end position="318"/>
    </location>
</feature>
<evidence type="ECO:0000256" key="1">
    <source>
        <dbReference type="SAM" id="Phobius"/>
    </source>
</evidence>
<organism evidence="3 4">
    <name type="scientific">Candidatus Buchananbacteria bacterium RIFCSPHIGHO2_01_FULL_39_14</name>
    <dbReference type="NCBI Taxonomy" id="1797532"/>
    <lineage>
        <taxon>Bacteria</taxon>
        <taxon>Candidatus Buchananiibacteriota</taxon>
    </lineage>
</organism>
<reference evidence="3 4" key="1">
    <citation type="journal article" date="2016" name="Nat. Commun.">
        <title>Thousands of microbial genomes shed light on interconnected biogeochemical processes in an aquifer system.</title>
        <authorList>
            <person name="Anantharaman K."/>
            <person name="Brown C.T."/>
            <person name="Hug L.A."/>
            <person name="Sharon I."/>
            <person name="Castelle C.J."/>
            <person name="Probst A.J."/>
            <person name="Thomas B.C."/>
            <person name="Singh A."/>
            <person name="Wilkins M.J."/>
            <person name="Karaoz U."/>
            <person name="Brodie E.L."/>
            <person name="Williams K.H."/>
            <person name="Hubbard S.S."/>
            <person name="Banfield J.F."/>
        </authorList>
    </citation>
    <scope>NUCLEOTIDE SEQUENCE [LARGE SCALE GENOMIC DNA]</scope>
</reference>
<protein>
    <recommendedName>
        <fullName evidence="2">Arabinofuranosyltransferase AftA N-terminal domain-containing protein</fullName>
    </recommendedName>
</protein>
<accession>A0A1G1XTS9</accession>
<proteinExistence type="predicted"/>
<feature type="transmembrane region" description="Helical" evidence="1">
    <location>
        <begin position="96"/>
        <end position="113"/>
    </location>
</feature>
<evidence type="ECO:0000259" key="2">
    <source>
        <dbReference type="Pfam" id="PF12250"/>
    </source>
</evidence>
<keyword evidence="1" id="KW-0812">Transmembrane</keyword>
<name>A0A1G1XTS9_9BACT</name>
<keyword evidence="1" id="KW-1133">Transmembrane helix</keyword>
<dbReference type="STRING" id="1797532.A2729_04685"/>
<dbReference type="Proteomes" id="UP000178930">
    <property type="component" value="Unassembled WGS sequence"/>
</dbReference>
<feature type="transmembrane region" description="Helical" evidence="1">
    <location>
        <begin position="356"/>
        <end position="376"/>
    </location>
</feature>
<feature type="transmembrane region" description="Helical" evidence="1">
    <location>
        <begin position="388"/>
        <end position="407"/>
    </location>
</feature>
<feature type="transmembrane region" description="Helical" evidence="1">
    <location>
        <begin position="324"/>
        <end position="344"/>
    </location>
</feature>
<dbReference type="InterPro" id="IPR020963">
    <property type="entry name" value="ArabinofuranosylTrfase_AftA_N"/>
</dbReference>
<feature type="transmembrane region" description="Helical" evidence="1">
    <location>
        <begin position="250"/>
        <end position="273"/>
    </location>
</feature>
<dbReference type="AlphaFoldDB" id="A0A1G1XTS9"/>
<gene>
    <name evidence="3" type="ORF">A2729_04685</name>
</gene>
<feature type="transmembrane region" description="Helical" evidence="1">
    <location>
        <begin position="119"/>
        <end position="139"/>
    </location>
</feature>
<feature type="transmembrane region" description="Helical" evidence="1">
    <location>
        <begin position="151"/>
        <end position="168"/>
    </location>
</feature>
<dbReference type="GO" id="GO:0016757">
    <property type="term" value="F:glycosyltransferase activity"/>
    <property type="evidence" value="ECO:0007669"/>
    <property type="project" value="InterPro"/>
</dbReference>
<dbReference type="GO" id="GO:0005886">
    <property type="term" value="C:plasma membrane"/>
    <property type="evidence" value="ECO:0007669"/>
    <property type="project" value="InterPro"/>
</dbReference>
<evidence type="ECO:0000313" key="4">
    <source>
        <dbReference type="Proteomes" id="UP000178930"/>
    </source>
</evidence>
<keyword evidence="1" id="KW-0472">Membrane</keyword>
<feature type="transmembrane region" description="Helical" evidence="1">
    <location>
        <begin position="12"/>
        <end position="32"/>
    </location>
</feature>
<dbReference type="GO" id="GO:0044038">
    <property type="term" value="P:cell wall macromolecule biosynthetic process"/>
    <property type="evidence" value="ECO:0007669"/>
    <property type="project" value="InterPro"/>
</dbReference>
<feature type="domain" description="Arabinofuranosyltransferase AftA N-terminal" evidence="2">
    <location>
        <begin position="67"/>
        <end position="341"/>
    </location>
</feature>
<dbReference type="Pfam" id="PF12250">
    <property type="entry name" value="AftA_N"/>
    <property type="match status" value="1"/>
</dbReference>
<comment type="caution">
    <text evidence="3">The sequence shown here is derived from an EMBL/GenBank/DDBJ whole genome shotgun (WGS) entry which is preliminary data.</text>
</comment>
<sequence>MEFILTPVEIWQLAVIKLFFYLFLIFGIILFFKWPKPFLFVLLISLFLGGTYLFLIWQAQLPWWSLQGDEIFVTSFLQKVASGNFFSDFFYKNLPLFYPPLYFWLVGGLASFFKLNGIQAAQLGVALVLFLSPFLVYFCQKIYWRLSKKEGIPAWKLAVLTASVFLVWDWTAVILKPYEFISAILIVFWSIFLFQDLYFKTLSRLKIIIYGLGGGLLFLTFHFWFFPLALAILLFKLFVDVSHLYFYSRLSLIVLLILIIAWPFLYPLINSLWQNGGQNFQPLFFIPSDLNLKLPFFDFSILGLISIFGLLSIIFYWSKPAAKAMGILLGSIYFWQFLNLIGIIFWQVSVLPAKPFLFLGTVVLDLAFGYGIIQWLESKGENKNLQTAAFIIGWLVLSSQLLGGNFVDDPVVQKRLVEIKKPIREEFTDLIRELKTVSNLNNLVLLSSNIPEISAYLPLNYYLSYNIHFSHPAANFIDRYNFVTDLAASQSPDQFYQKIKKAPFQPIDNLLFLKGNGFYPINFWYENYPTGGIEQEIRIPSDLISEQYFAKIFEDKYFVFYKVK</sequence>
<feature type="transmembrane region" description="Helical" evidence="1">
    <location>
        <begin position="211"/>
        <end position="238"/>
    </location>
</feature>
<dbReference type="EMBL" id="MHIB01000037">
    <property type="protein sequence ID" value="OGY43438.1"/>
    <property type="molecule type" value="Genomic_DNA"/>
</dbReference>
<feature type="transmembrane region" description="Helical" evidence="1">
    <location>
        <begin position="38"/>
        <end position="57"/>
    </location>
</feature>